<gene>
    <name evidence="3" type="ORF">ACFFU4_05995</name>
</gene>
<dbReference type="GO" id="GO:0003677">
    <property type="term" value="F:DNA binding"/>
    <property type="evidence" value="ECO:0007669"/>
    <property type="project" value="UniProtKB-KW"/>
</dbReference>
<keyword evidence="1" id="KW-1133">Transmembrane helix</keyword>
<feature type="transmembrane region" description="Helical" evidence="1">
    <location>
        <begin position="21"/>
        <end position="39"/>
    </location>
</feature>
<feature type="transmembrane region" description="Helical" evidence="1">
    <location>
        <begin position="86"/>
        <end position="110"/>
    </location>
</feature>
<reference evidence="3 4" key="1">
    <citation type="submission" date="2024-09" db="EMBL/GenBank/DDBJ databases">
        <authorList>
            <person name="Sun Q."/>
            <person name="Mori K."/>
        </authorList>
    </citation>
    <scope>NUCLEOTIDE SEQUENCE [LARGE SCALE GENOMIC DNA]</scope>
    <source>
        <strain evidence="3 4">CECT 9424</strain>
    </source>
</reference>
<feature type="transmembrane region" description="Helical" evidence="1">
    <location>
        <begin position="51"/>
        <end position="74"/>
    </location>
</feature>
<dbReference type="EMBL" id="JBHMEC010000009">
    <property type="protein sequence ID" value="MFB9149302.1"/>
    <property type="molecule type" value="Genomic_DNA"/>
</dbReference>
<dbReference type="RefSeq" id="WP_377068077.1">
    <property type="nucleotide sequence ID" value="NZ_JBHMEC010000009.1"/>
</dbReference>
<comment type="caution">
    <text evidence="3">The sequence shown here is derived from an EMBL/GenBank/DDBJ whole genome shotgun (WGS) entry which is preliminary data.</text>
</comment>
<keyword evidence="1" id="KW-0472">Membrane</keyword>
<organism evidence="3 4">
    <name type="scientific">Roseovarius ramblicola</name>
    <dbReference type="NCBI Taxonomy" id="2022336"/>
    <lineage>
        <taxon>Bacteria</taxon>
        <taxon>Pseudomonadati</taxon>
        <taxon>Pseudomonadota</taxon>
        <taxon>Alphaproteobacteria</taxon>
        <taxon>Rhodobacterales</taxon>
        <taxon>Roseobacteraceae</taxon>
        <taxon>Roseovarius</taxon>
    </lineage>
</organism>
<dbReference type="PROSITE" id="PS50930">
    <property type="entry name" value="HTH_LYTTR"/>
    <property type="match status" value="1"/>
</dbReference>
<keyword evidence="3" id="KW-0238">DNA-binding</keyword>
<keyword evidence="4" id="KW-1185">Reference proteome</keyword>
<dbReference type="Proteomes" id="UP001589670">
    <property type="component" value="Unassembled WGS sequence"/>
</dbReference>
<keyword evidence="1" id="KW-0812">Transmembrane</keyword>
<protein>
    <submittedName>
        <fullName evidence="3">LytTR family DNA-binding domain-containing protein</fullName>
    </submittedName>
</protein>
<dbReference type="SMART" id="SM00850">
    <property type="entry name" value="LytTR"/>
    <property type="match status" value="1"/>
</dbReference>
<dbReference type="Gene3D" id="2.40.50.1020">
    <property type="entry name" value="LytTr DNA-binding domain"/>
    <property type="match status" value="1"/>
</dbReference>
<evidence type="ECO:0000259" key="2">
    <source>
        <dbReference type="PROSITE" id="PS50930"/>
    </source>
</evidence>
<evidence type="ECO:0000313" key="3">
    <source>
        <dbReference type="EMBL" id="MFB9149302.1"/>
    </source>
</evidence>
<feature type="domain" description="HTH LytTR-type" evidence="2">
    <location>
        <begin position="171"/>
        <end position="255"/>
    </location>
</feature>
<evidence type="ECO:0000313" key="4">
    <source>
        <dbReference type="Proteomes" id="UP001589670"/>
    </source>
</evidence>
<name>A0ABV5HY91_9RHOB</name>
<sequence length="261" mass="26990">MNQRLLHSAKRELQAILASRPTLVALLAAGVVAGLAGPFGTVDILPLLPRLAYWLVVCALTYVTGAVLVSLALARMTSRGWSRWTAAVAAAIPAGLAIAALVSLVNLVVFGPPVPADLAALALNGTAIALVITLAQMLARGADTPAAPDTPAPPPILSRLPLDRRGALVALSVQDHYTEVATTGGRALVLMRLGDAIAETAPTPGIQVHRSHWIATDQVRAARREGARAVLTMSDGQDIPVSRSRVAAVREAGLLPGQAHG</sequence>
<feature type="transmembrane region" description="Helical" evidence="1">
    <location>
        <begin position="116"/>
        <end position="135"/>
    </location>
</feature>
<dbReference type="Pfam" id="PF04397">
    <property type="entry name" value="LytTR"/>
    <property type="match status" value="1"/>
</dbReference>
<proteinExistence type="predicted"/>
<dbReference type="InterPro" id="IPR007492">
    <property type="entry name" value="LytTR_DNA-bd_dom"/>
</dbReference>
<evidence type="ECO:0000256" key="1">
    <source>
        <dbReference type="SAM" id="Phobius"/>
    </source>
</evidence>
<accession>A0ABV5HY91</accession>